<dbReference type="InterPro" id="IPR002575">
    <property type="entry name" value="Aminoglycoside_PTrfase"/>
</dbReference>
<dbReference type="Gene3D" id="3.30.200.150">
    <property type="match status" value="1"/>
</dbReference>
<dbReference type="InterPro" id="IPR051678">
    <property type="entry name" value="AGP_Transferase"/>
</dbReference>
<dbReference type="PANTHER" id="PTHR21310:SF15">
    <property type="entry name" value="AMINOGLYCOSIDE PHOSPHOTRANSFERASE DOMAIN-CONTAINING PROTEIN"/>
    <property type="match status" value="1"/>
</dbReference>
<name>A0A0G0BKV4_UNCC3</name>
<dbReference type="Pfam" id="PF01636">
    <property type="entry name" value="APH"/>
    <property type="match status" value="1"/>
</dbReference>
<feature type="domain" description="Aminoglycoside phosphotransferase" evidence="1">
    <location>
        <begin position="115"/>
        <end position="291"/>
    </location>
</feature>
<organism evidence="2 3">
    <name type="scientific">candidate division CPR3 bacterium GW2011_GWF2_35_18</name>
    <dbReference type="NCBI Taxonomy" id="1618350"/>
    <lineage>
        <taxon>Bacteria</taxon>
        <taxon>Bacteria division CPR3</taxon>
    </lineage>
</organism>
<sequence>MENKYSLTTDRSDMFYWQSDRPFNGKETKEIFLDRHQKFNPEITKQAISYGMQQYRKSKTDSKVVRLDNPIASGSVNLVSKAILADETKIIIRAHPSNISNGYFWVEKIATEKAISLNVPVYKTYYIYDQKKEFDFDFMLIEQLNGFNVSKETSYNKKQLENFTHQTGRFAALINSVKTQGFGFFSNRIAKDNRELKGIHKQWKQHIYAAFEKNLQYLQDKKTISSTERKIIEKLFSRKENLIYCKSPRLIHNDIADWNQLADVNGKVTGMIDWDECFSGDYIMEFAQYSLFYDNPRLGWFKEGYETISKLGDDFEEKFHLYKLRYIVSKLHLRKVKLEDTYSDFLQDKLEFGLKCLNDELKWYGKNNK</sequence>
<accession>A0A0G0BKV4</accession>
<reference evidence="2 3" key="1">
    <citation type="journal article" date="2015" name="Nature">
        <title>rRNA introns, odd ribosomes, and small enigmatic genomes across a large radiation of phyla.</title>
        <authorList>
            <person name="Brown C.T."/>
            <person name="Hug L.A."/>
            <person name="Thomas B.C."/>
            <person name="Sharon I."/>
            <person name="Castelle C.J."/>
            <person name="Singh A."/>
            <person name="Wilkins M.J."/>
            <person name="Williams K.H."/>
            <person name="Banfield J.F."/>
        </authorList>
    </citation>
    <scope>NUCLEOTIDE SEQUENCE [LARGE SCALE GENOMIC DNA]</scope>
</reference>
<evidence type="ECO:0000259" key="1">
    <source>
        <dbReference type="Pfam" id="PF01636"/>
    </source>
</evidence>
<comment type="caution">
    <text evidence="2">The sequence shown here is derived from an EMBL/GenBank/DDBJ whole genome shotgun (WGS) entry which is preliminary data.</text>
</comment>
<dbReference type="Proteomes" id="UP000034581">
    <property type="component" value="Unassembled WGS sequence"/>
</dbReference>
<dbReference type="PANTHER" id="PTHR21310">
    <property type="entry name" value="AMINOGLYCOSIDE PHOSPHOTRANSFERASE-RELATED-RELATED"/>
    <property type="match status" value="1"/>
</dbReference>
<dbReference type="InterPro" id="IPR011009">
    <property type="entry name" value="Kinase-like_dom_sf"/>
</dbReference>
<gene>
    <name evidence="2" type="ORF">UR67_C0001G0008</name>
</gene>
<proteinExistence type="predicted"/>
<dbReference type="AlphaFoldDB" id="A0A0G0BKV4"/>
<dbReference type="EMBL" id="LBQB01000001">
    <property type="protein sequence ID" value="KKP70099.1"/>
    <property type="molecule type" value="Genomic_DNA"/>
</dbReference>
<evidence type="ECO:0000313" key="3">
    <source>
        <dbReference type="Proteomes" id="UP000034581"/>
    </source>
</evidence>
<protein>
    <recommendedName>
        <fullName evidence="1">Aminoglycoside phosphotransferase domain-containing protein</fullName>
    </recommendedName>
</protein>
<dbReference type="Gene3D" id="3.90.1200.10">
    <property type="match status" value="1"/>
</dbReference>
<evidence type="ECO:0000313" key="2">
    <source>
        <dbReference type="EMBL" id="KKP70099.1"/>
    </source>
</evidence>
<dbReference type="STRING" id="1618350.UR67_C0001G0008"/>
<dbReference type="SUPFAM" id="SSF56112">
    <property type="entry name" value="Protein kinase-like (PK-like)"/>
    <property type="match status" value="1"/>
</dbReference>